<dbReference type="GO" id="GO:0005576">
    <property type="term" value="C:extracellular region"/>
    <property type="evidence" value="ECO:0007669"/>
    <property type="project" value="UniProtKB-SubCell"/>
</dbReference>
<evidence type="ECO:0000256" key="1">
    <source>
        <dbReference type="ARBA" id="ARBA00004613"/>
    </source>
</evidence>
<dbReference type="InParanoid" id="A0A6P6D905"/>
<dbReference type="Proteomes" id="UP000515203">
    <property type="component" value="Unplaced"/>
</dbReference>
<dbReference type="RefSeq" id="XP_023556128.1">
    <property type="nucleotide sequence ID" value="XM_023700360.1"/>
</dbReference>
<feature type="domain" description="Lipocalin/cytosolic fatty-acid binding" evidence="6">
    <location>
        <begin position="34"/>
        <end position="163"/>
    </location>
</feature>
<evidence type="ECO:0000313" key="7">
    <source>
        <dbReference type="Proteomes" id="UP000515203"/>
    </source>
</evidence>
<name>A0A6P6D905_OCTDE</name>
<dbReference type="Gene3D" id="2.40.128.20">
    <property type="match status" value="1"/>
</dbReference>
<keyword evidence="3" id="KW-0964">Secreted</keyword>
<reference evidence="8" key="1">
    <citation type="submission" date="2025-08" db="UniProtKB">
        <authorList>
            <consortium name="RefSeq"/>
        </authorList>
    </citation>
    <scope>IDENTIFICATION</scope>
</reference>
<dbReference type="PANTHER" id="PTHR11430">
    <property type="entry name" value="LIPOCALIN"/>
    <property type="match status" value="1"/>
</dbReference>
<dbReference type="Pfam" id="PF00061">
    <property type="entry name" value="Lipocalin"/>
    <property type="match status" value="1"/>
</dbReference>
<dbReference type="GO" id="GO:0036094">
    <property type="term" value="F:small molecule binding"/>
    <property type="evidence" value="ECO:0007669"/>
    <property type="project" value="InterPro"/>
</dbReference>
<dbReference type="PANTHER" id="PTHR11430:SF71">
    <property type="entry name" value="EPIDIDYMAL-SPECIFIC LIPOCALIN-5"/>
    <property type="match status" value="1"/>
</dbReference>
<dbReference type="FunCoup" id="A0A6P6D905">
    <property type="interactions" value="19"/>
</dbReference>
<dbReference type="SUPFAM" id="SSF50814">
    <property type="entry name" value="Lipocalins"/>
    <property type="match status" value="1"/>
</dbReference>
<keyword evidence="5" id="KW-0732">Signal</keyword>
<evidence type="ECO:0000256" key="3">
    <source>
        <dbReference type="ARBA" id="ARBA00022525"/>
    </source>
</evidence>
<dbReference type="InterPro" id="IPR000566">
    <property type="entry name" value="Lipocln_cytosolic_FA-bd_dom"/>
</dbReference>
<feature type="signal peptide" evidence="5">
    <location>
        <begin position="1"/>
        <end position="19"/>
    </location>
</feature>
<gene>
    <name evidence="8" type="primary">LOC101561319</name>
</gene>
<dbReference type="PROSITE" id="PS00213">
    <property type="entry name" value="LIPOCALIN"/>
    <property type="match status" value="1"/>
</dbReference>
<evidence type="ECO:0000256" key="5">
    <source>
        <dbReference type="SAM" id="SignalP"/>
    </source>
</evidence>
<organism evidence="7 8">
    <name type="scientific">Octodon degus</name>
    <name type="common">Degu</name>
    <name type="synonym">Sciurus degus</name>
    <dbReference type="NCBI Taxonomy" id="10160"/>
    <lineage>
        <taxon>Eukaryota</taxon>
        <taxon>Metazoa</taxon>
        <taxon>Chordata</taxon>
        <taxon>Craniata</taxon>
        <taxon>Vertebrata</taxon>
        <taxon>Euteleostomi</taxon>
        <taxon>Mammalia</taxon>
        <taxon>Eutheria</taxon>
        <taxon>Euarchontoglires</taxon>
        <taxon>Glires</taxon>
        <taxon>Rodentia</taxon>
        <taxon>Hystricomorpha</taxon>
        <taxon>Octodontidae</taxon>
        <taxon>Octodon</taxon>
    </lineage>
</organism>
<keyword evidence="7" id="KW-1185">Reference proteome</keyword>
<dbReference type="PRINTS" id="PR01254">
    <property type="entry name" value="PGNDSYNTHASE"/>
</dbReference>
<dbReference type="OrthoDB" id="9627583at2759"/>
<evidence type="ECO:0000256" key="4">
    <source>
        <dbReference type="RuleBase" id="RU003695"/>
    </source>
</evidence>
<sequence length="183" mass="20385">MEGSVTLALLWLCTGLVAASEEHAIKDFDFLKFAGLWYEIAFAVKAGAPTKAPKVEKIGAVMLQLENSSLVLTAAHYEEHCVVEKTTAIKKVVPGTFTIVREGGNKEVRVLGTDYKTYAVMDVHFTMNGIRHQVLKLYSRSLDNNEKALEKFRKVAREHGFQEPDFHLLQRDMACVTALQGSV</sequence>
<comment type="similarity">
    <text evidence="2 4">Belongs to the calycin superfamily. Lipocalin family.</text>
</comment>
<dbReference type="InterPro" id="IPR012674">
    <property type="entry name" value="Calycin"/>
</dbReference>
<dbReference type="GeneID" id="101561319"/>
<evidence type="ECO:0000259" key="6">
    <source>
        <dbReference type="Pfam" id="PF00061"/>
    </source>
</evidence>
<protein>
    <submittedName>
        <fullName evidence="8">Epididymal-specific lipocalin-5</fullName>
    </submittedName>
</protein>
<evidence type="ECO:0000256" key="2">
    <source>
        <dbReference type="ARBA" id="ARBA00006889"/>
    </source>
</evidence>
<dbReference type="AlphaFoldDB" id="A0A6P6D905"/>
<feature type="chain" id="PRO_5027550276" evidence="5">
    <location>
        <begin position="20"/>
        <end position="183"/>
    </location>
</feature>
<dbReference type="InterPro" id="IPR002345">
    <property type="entry name" value="Lipocalin"/>
</dbReference>
<comment type="subcellular location">
    <subcellularLocation>
        <location evidence="1">Secreted</location>
    </subcellularLocation>
</comment>
<dbReference type="PRINTS" id="PR00179">
    <property type="entry name" value="LIPOCALIN"/>
</dbReference>
<accession>A0A6P6D905</accession>
<proteinExistence type="inferred from homology"/>
<evidence type="ECO:0000313" key="8">
    <source>
        <dbReference type="RefSeq" id="XP_023556128.1"/>
    </source>
</evidence>
<dbReference type="InterPro" id="IPR022272">
    <property type="entry name" value="Lipocalin_CS"/>
</dbReference>